<gene>
    <name evidence="2" type="ORF">HETSPECPRED_007283</name>
</gene>
<feature type="transmembrane region" description="Helical" evidence="1">
    <location>
        <begin position="189"/>
        <end position="215"/>
    </location>
</feature>
<keyword evidence="1" id="KW-0472">Membrane</keyword>
<feature type="transmembrane region" description="Helical" evidence="1">
    <location>
        <begin position="116"/>
        <end position="140"/>
    </location>
</feature>
<reference evidence="2" key="1">
    <citation type="submission" date="2021-03" db="EMBL/GenBank/DDBJ databases">
        <authorList>
            <person name="Tagirdzhanova G."/>
        </authorList>
    </citation>
    <scope>NUCLEOTIDE SEQUENCE</scope>
</reference>
<evidence type="ECO:0000256" key="1">
    <source>
        <dbReference type="SAM" id="Phobius"/>
    </source>
</evidence>
<keyword evidence="1" id="KW-1133">Transmembrane helix</keyword>
<proteinExistence type="predicted"/>
<accession>A0A8H3IUY8</accession>
<feature type="transmembrane region" description="Helical" evidence="1">
    <location>
        <begin position="254"/>
        <end position="276"/>
    </location>
</feature>
<keyword evidence="3" id="KW-1185">Reference proteome</keyword>
<feature type="transmembrane region" description="Helical" evidence="1">
    <location>
        <begin position="221"/>
        <end position="242"/>
    </location>
</feature>
<dbReference type="AlphaFoldDB" id="A0A8H3IUY8"/>
<evidence type="ECO:0000313" key="3">
    <source>
        <dbReference type="Proteomes" id="UP000664521"/>
    </source>
</evidence>
<sequence length="321" mass="34198">MSCELSAQGRAFSTVLTAFIGSIINGITSGYLVAFITAWISWFATLRILIGAIWSLRQAFSSEYTPISTAPPAYESVALEERGAGAGPAVPEQTPSATAQIGSNWSMMDKRLNRKITVLGWMGWVYTAVYSPVVQILWLAANWTSASGALKIVRGLGISVTALGLTIDTKKRYAETLRGSTYLGRVACVAFKLTNAGSAFGMGAMCAALLIKGALDLNLKWFFFVIYCVFMVIWAAGSFAFIPVQDGGVKGAGIILDVLMGAFAGVILAAPAFFVMRNAEQPTLSMDGFGFSTPESGQASLNDYLSCESVAVWRKIAAVLP</sequence>
<organism evidence="2 3">
    <name type="scientific">Heterodermia speciosa</name>
    <dbReference type="NCBI Taxonomy" id="116794"/>
    <lineage>
        <taxon>Eukaryota</taxon>
        <taxon>Fungi</taxon>
        <taxon>Dikarya</taxon>
        <taxon>Ascomycota</taxon>
        <taxon>Pezizomycotina</taxon>
        <taxon>Lecanoromycetes</taxon>
        <taxon>OSLEUM clade</taxon>
        <taxon>Lecanoromycetidae</taxon>
        <taxon>Caliciales</taxon>
        <taxon>Physciaceae</taxon>
        <taxon>Heterodermia</taxon>
    </lineage>
</organism>
<comment type="caution">
    <text evidence="2">The sequence shown here is derived from an EMBL/GenBank/DDBJ whole genome shotgun (WGS) entry which is preliminary data.</text>
</comment>
<keyword evidence="1" id="KW-0812">Transmembrane</keyword>
<protein>
    <submittedName>
        <fullName evidence="2">Uncharacterized protein</fullName>
    </submittedName>
</protein>
<feature type="transmembrane region" description="Helical" evidence="1">
    <location>
        <begin position="12"/>
        <end position="33"/>
    </location>
</feature>
<dbReference type="OrthoDB" id="3754585at2759"/>
<evidence type="ECO:0000313" key="2">
    <source>
        <dbReference type="EMBL" id="CAF9929090.1"/>
    </source>
</evidence>
<name>A0A8H3IUY8_9LECA</name>
<dbReference type="EMBL" id="CAJPDS010000050">
    <property type="protein sequence ID" value="CAF9929090.1"/>
    <property type="molecule type" value="Genomic_DNA"/>
</dbReference>
<dbReference type="Proteomes" id="UP000664521">
    <property type="component" value="Unassembled WGS sequence"/>
</dbReference>